<evidence type="ECO:0000313" key="2">
    <source>
        <dbReference type="EMBL" id="QRF67144.1"/>
    </source>
</evidence>
<name>A0ABX7F9H5_9RHOB</name>
<evidence type="ECO:0000313" key="3">
    <source>
        <dbReference type="Proteomes" id="UP000596387"/>
    </source>
</evidence>
<feature type="signal peptide" evidence="1">
    <location>
        <begin position="1"/>
        <end position="17"/>
    </location>
</feature>
<gene>
    <name evidence="2" type="ORF">GQA70_12995</name>
</gene>
<proteinExistence type="predicted"/>
<feature type="chain" id="PRO_5047191649" evidence="1">
    <location>
        <begin position="18"/>
        <end position="168"/>
    </location>
</feature>
<reference evidence="2 3" key="1">
    <citation type="submission" date="2019-12" db="EMBL/GenBank/DDBJ databases">
        <title>Complete Genome Sequence of a Quorum-Sensing Bacterium,Rhodobacteraceae bacterium C31, Isolated from a marine microalgae symbiotic bacteria.</title>
        <authorList>
            <person name="Zhang Y."/>
        </authorList>
    </citation>
    <scope>NUCLEOTIDE SEQUENCE [LARGE SCALE GENOMIC DNA]</scope>
    <source>
        <strain evidence="2 3">C31</strain>
    </source>
</reference>
<accession>A0ABX7F9H5</accession>
<sequence length="168" mass="18402">MALRLGAVLTLTATVLAAQQEAGMDRVDHKDEPGAYRDAVCDTVKRQLDLSGEMPDSRDALVGDWVQSLQFGAAAPARPEARVTFGADGTLRSTALNGRYDNTRDQWEFRPGPPANVSLWSWYDAAPEYGLDPPGRSEDRYHVLMKDPAGFVLFNGDGSIVMVYEPVD</sequence>
<keyword evidence="3" id="KW-1185">Reference proteome</keyword>
<evidence type="ECO:0000256" key="1">
    <source>
        <dbReference type="SAM" id="SignalP"/>
    </source>
</evidence>
<dbReference type="RefSeq" id="WP_023850041.1">
    <property type="nucleotide sequence ID" value="NZ_CP047166.1"/>
</dbReference>
<organism evidence="2 3">
    <name type="scientific">Ponticoccus alexandrii</name>
    <dbReference type="NCBI Taxonomy" id="1943633"/>
    <lineage>
        <taxon>Bacteria</taxon>
        <taxon>Pseudomonadati</taxon>
        <taxon>Pseudomonadota</taxon>
        <taxon>Alphaproteobacteria</taxon>
        <taxon>Rhodobacterales</taxon>
        <taxon>Roseobacteraceae</taxon>
        <taxon>Ponticoccus</taxon>
    </lineage>
</organism>
<keyword evidence="1" id="KW-0732">Signal</keyword>
<protein>
    <submittedName>
        <fullName evidence="2">Uncharacterized protein</fullName>
    </submittedName>
</protein>
<dbReference type="EMBL" id="CP047166">
    <property type="protein sequence ID" value="QRF67144.1"/>
    <property type="molecule type" value="Genomic_DNA"/>
</dbReference>
<dbReference type="Proteomes" id="UP000596387">
    <property type="component" value="Chromosome"/>
</dbReference>